<gene>
    <name evidence="2" type="ORF">BPAG_LOCUS6388</name>
</gene>
<name>A0A0N4TDY3_BRUPA</name>
<dbReference type="WBParaSite" id="BPAG_0000642101-mRNA-1">
    <property type="protein sequence ID" value="BPAG_0000642101-mRNA-1"/>
    <property type="gene ID" value="BPAG_0000642101"/>
</dbReference>
<feature type="transmembrane region" description="Helical" evidence="1">
    <location>
        <begin position="20"/>
        <end position="40"/>
    </location>
</feature>
<dbReference type="EMBL" id="UZAD01005789">
    <property type="protein sequence ID" value="VDN87574.1"/>
    <property type="molecule type" value="Genomic_DNA"/>
</dbReference>
<evidence type="ECO:0000313" key="3">
    <source>
        <dbReference type="Proteomes" id="UP000278627"/>
    </source>
</evidence>
<keyword evidence="1" id="KW-0812">Transmembrane</keyword>
<accession>A0A0N4TDY3</accession>
<keyword evidence="1" id="KW-0472">Membrane</keyword>
<evidence type="ECO:0000313" key="2">
    <source>
        <dbReference type="EMBL" id="VDN87574.1"/>
    </source>
</evidence>
<dbReference type="Proteomes" id="UP000278627">
    <property type="component" value="Unassembled WGS sequence"/>
</dbReference>
<keyword evidence="3" id="KW-1185">Reference proteome</keyword>
<dbReference type="AlphaFoldDB" id="A0A0N4TDY3"/>
<protein>
    <submittedName>
        <fullName evidence="4">7TM_GPCR_Srx domain-containing protein</fullName>
    </submittedName>
</protein>
<proteinExistence type="predicted"/>
<evidence type="ECO:0000256" key="1">
    <source>
        <dbReference type="SAM" id="Phobius"/>
    </source>
</evidence>
<keyword evidence="1" id="KW-1133">Transmembrane helix</keyword>
<reference evidence="4" key="1">
    <citation type="submission" date="2017-02" db="UniProtKB">
        <authorList>
            <consortium name="WormBaseParasite"/>
        </authorList>
    </citation>
    <scope>IDENTIFICATION</scope>
</reference>
<reference evidence="2 3" key="2">
    <citation type="submission" date="2018-11" db="EMBL/GenBank/DDBJ databases">
        <authorList>
            <consortium name="Pathogen Informatics"/>
        </authorList>
    </citation>
    <scope>NUCLEOTIDE SEQUENCE [LARGE SCALE GENOMIC DNA]</scope>
</reference>
<organism evidence="4">
    <name type="scientific">Brugia pahangi</name>
    <name type="common">Filarial nematode worm</name>
    <dbReference type="NCBI Taxonomy" id="6280"/>
    <lineage>
        <taxon>Eukaryota</taxon>
        <taxon>Metazoa</taxon>
        <taxon>Ecdysozoa</taxon>
        <taxon>Nematoda</taxon>
        <taxon>Chromadorea</taxon>
        <taxon>Rhabditida</taxon>
        <taxon>Spirurina</taxon>
        <taxon>Spiruromorpha</taxon>
        <taxon>Filarioidea</taxon>
        <taxon>Onchocercidae</taxon>
        <taxon>Brugia</taxon>
    </lineage>
</organism>
<sequence length="45" mass="5140">MIVIGIVDIITTNNDLTIHMVRLLFLGSNIFMFICIKLKLSFNLT</sequence>
<evidence type="ECO:0000313" key="4">
    <source>
        <dbReference type="WBParaSite" id="BPAG_0000642101-mRNA-1"/>
    </source>
</evidence>